<sequence length="91" mass="10494">MLVLCLCSVMLIVWDGKYQCCKRVMPYHEEKGGILRRTSFGEIDLGITSNTVIYQSRREGRRTAYRTRLPLPSESIVMQKGKKSNRLVQIS</sequence>
<accession>A0A8X7CG17</accession>
<evidence type="ECO:0000256" key="1">
    <source>
        <dbReference type="SAM" id="SignalP"/>
    </source>
</evidence>
<feature type="signal peptide" evidence="1">
    <location>
        <begin position="1"/>
        <end position="16"/>
    </location>
</feature>
<evidence type="ECO:0008006" key="4">
    <source>
        <dbReference type="Google" id="ProtNLM"/>
    </source>
</evidence>
<dbReference type="Proteomes" id="UP000886998">
    <property type="component" value="Unassembled WGS sequence"/>
</dbReference>
<proteinExistence type="predicted"/>
<name>A0A8X7CG17_9ARAC</name>
<dbReference type="EMBL" id="BMAV01014852">
    <property type="protein sequence ID" value="GFY63577.1"/>
    <property type="molecule type" value="Genomic_DNA"/>
</dbReference>
<comment type="caution">
    <text evidence="2">The sequence shown here is derived from an EMBL/GenBank/DDBJ whole genome shotgun (WGS) entry which is preliminary data.</text>
</comment>
<evidence type="ECO:0000313" key="2">
    <source>
        <dbReference type="EMBL" id="GFY63577.1"/>
    </source>
</evidence>
<gene>
    <name evidence="2" type="ORF">TNIN_150821</name>
</gene>
<organism evidence="2 3">
    <name type="scientific">Trichonephila inaurata madagascariensis</name>
    <dbReference type="NCBI Taxonomy" id="2747483"/>
    <lineage>
        <taxon>Eukaryota</taxon>
        <taxon>Metazoa</taxon>
        <taxon>Ecdysozoa</taxon>
        <taxon>Arthropoda</taxon>
        <taxon>Chelicerata</taxon>
        <taxon>Arachnida</taxon>
        <taxon>Araneae</taxon>
        <taxon>Araneomorphae</taxon>
        <taxon>Entelegynae</taxon>
        <taxon>Araneoidea</taxon>
        <taxon>Nephilidae</taxon>
        <taxon>Trichonephila</taxon>
        <taxon>Trichonephila inaurata</taxon>
    </lineage>
</organism>
<evidence type="ECO:0000313" key="3">
    <source>
        <dbReference type="Proteomes" id="UP000886998"/>
    </source>
</evidence>
<protein>
    <recommendedName>
        <fullName evidence="4">Secreted protein</fullName>
    </recommendedName>
</protein>
<feature type="chain" id="PRO_5036454831" description="Secreted protein" evidence="1">
    <location>
        <begin position="17"/>
        <end position="91"/>
    </location>
</feature>
<keyword evidence="3" id="KW-1185">Reference proteome</keyword>
<dbReference type="AlphaFoldDB" id="A0A8X7CG17"/>
<keyword evidence="1" id="KW-0732">Signal</keyword>
<reference evidence="2" key="1">
    <citation type="submission" date="2020-08" db="EMBL/GenBank/DDBJ databases">
        <title>Multicomponent nature underlies the extraordinary mechanical properties of spider dragline silk.</title>
        <authorList>
            <person name="Kono N."/>
            <person name="Nakamura H."/>
            <person name="Mori M."/>
            <person name="Yoshida Y."/>
            <person name="Ohtoshi R."/>
            <person name="Malay A.D."/>
            <person name="Moran D.A.P."/>
            <person name="Tomita M."/>
            <person name="Numata K."/>
            <person name="Arakawa K."/>
        </authorList>
    </citation>
    <scope>NUCLEOTIDE SEQUENCE</scope>
</reference>